<gene>
    <name evidence="1" type="ORF">BKP37_03895</name>
</gene>
<protein>
    <submittedName>
        <fullName evidence="1">Uncharacterized protein</fullName>
    </submittedName>
</protein>
<organism evidence="1 2">
    <name type="scientific">Anaerobacillus alkalilacustris</name>
    <dbReference type="NCBI Taxonomy" id="393763"/>
    <lineage>
        <taxon>Bacteria</taxon>
        <taxon>Bacillati</taxon>
        <taxon>Bacillota</taxon>
        <taxon>Bacilli</taxon>
        <taxon>Bacillales</taxon>
        <taxon>Bacillaceae</taxon>
        <taxon>Anaerobacillus</taxon>
    </lineage>
</organism>
<comment type="caution">
    <text evidence="1">The sequence shown here is derived from an EMBL/GenBank/DDBJ whole genome shotgun (WGS) entry which is preliminary data.</text>
</comment>
<accession>A0A1S2LZG1</accession>
<reference evidence="1 2" key="1">
    <citation type="submission" date="2016-10" db="EMBL/GenBank/DDBJ databases">
        <title>Draft genome sequences of four alkaliphilic bacteria belonging to the Anaerobacillus genus.</title>
        <authorList>
            <person name="Bassil N.M."/>
            <person name="Lloyd J.R."/>
        </authorList>
    </citation>
    <scope>NUCLEOTIDE SEQUENCE [LARGE SCALE GENOMIC DNA]</scope>
    <source>
        <strain evidence="1 2">DSM 18345</strain>
    </source>
</reference>
<evidence type="ECO:0000313" key="2">
    <source>
        <dbReference type="Proteomes" id="UP000179524"/>
    </source>
</evidence>
<dbReference type="EMBL" id="MLQR01000001">
    <property type="protein sequence ID" value="OIJ17620.1"/>
    <property type="molecule type" value="Genomic_DNA"/>
</dbReference>
<dbReference type="Proteomes" id="UP000179524">
    <property type="component" value="Unassembled WGS sequence"/>
</dbReference>
<proteinExistence type="predicted"/>
<evidence type="ECO:0000313" key="1">
    <source>
        <dbReference type="EMBL" id="OIJ17620.1"/>
    </source>
</evidence>
<dbReference type="AlphaFoldDB" id="A0A1S2LZG1"/>
<keyword evidence="2" id="KW-1185">Reference proteome</keyword>
<name>A0A1S2LZG1_9BACI</name>
<sequence>MFVADRRVPCAFLVMNDKIYRHDIQWDMAPIEMQERDFKSEFRLLDFWNAFKVPKFTGKEKVY</sequence>